<feature type="region of interest" description="Disordered" evidence="1">
    <location>
        <begin position="1"/>
        <end position="26"/>
    </location>
</feature>
<reference evidence="4 5" key="1">
    <citation type="submission" date="2019-05" db="EMBL/GenBank/DDBJ databases">
        <authorList>
            <person name="Pankratov T."/>
            <person name="Grouzdev D."/>
        </authorList>
    </citation>
    <scope>NUCLEOTIDE SEQUENCE [LARGE SCALE GENOMIC DNA]</scope>
    <source>
        <strain evidence="4 5">KEBCLARHB70R</strain>
    </source>
</reference>
<feature type="domain" description="DUF1285" evidence="3">
    <location>
        <begin position="162"/>
        <end position="264"/>
    </location>
</feature>
<organism evidence="4 5">
    <name type="scientific">Lichenicoccus roseus</name>
    <dbReference type="NCBI Taxonomy" id="2683649"/>
    <lineage>
        <taxon>Bacteria</taxon>
        <taxon>Pseudomonadati</taxon>
        <taxon>Pseudomonadota</taxon>
        <taxon>Alphaproteobacteria</taxon>
        <taxon>Acetobacterales</taxon>
        <taxon>Acetobacteraceae</taxon>
        <taxon>Lichenicoccus</taxon>
    </lineage>
</organism>
<dbReference type="InterPro" id="IPR023361">
    <property type="entry name" value="DUF1285_beta_roll_sf"/>
</dbReference>
<accession>A0A5R9J6I7</accession>
<dbReference type="InterPro" id="IPR048341">
    <property type="entry name" value="DUF1285_N"/>
</dbReference>
<gene>
    <name evidence="4" type="ORF">FE263_07085</name>
</gene>
<protein>
    <submittedName>
        <fullName evidence="4">DUF1285 domain-containing protein</fullName>
    </submittedName>
</protein>
<evidence type="ECO:0000259" key="2">
    <source>
        <dbReference type="Pfam" id="PF06938"/>
    </source>
</evidence>
<dbReference type="EMBL" id="VCDI01000002">
    <property type="protein sequence ID" value="TLU73182.1"/>
    <property type="molecule type" value="Genomic_DNA"/>
</dbReference>
<evidence type="ECO:0000259" key="3">
    <source>
        <dbReference type="Pfam" id="PF21028"/>
    </source>
</evidence>
<dbReference type="InterPro" id="IPR048342">
    <property type="entry name" value="DUF1285_C"/>
</dbReference>
<dbReference type="Proteomes" id="UP000305654">
    <property type="component" value="Unassembled WGS sequence"/>
</dbReference>
<feature type="compositionally biased region" description="Polar residues" evidence="1">
    <location>
        <begin position="7"/>
        <end position="22"/>
    </location>
</feature>
<proteinExistence type="predicted"/>
<dbReference type="Pfam" id="PF21028">
    <property type="entry name" value="DUF1285_C"/>
    <property type="match status" value="1"/>
</dbReference>
<dbReference type="OrthoDB" id="3078366at2"/>
<evidence type="ECO:0000256" key="1">
    <source>
        <dbReference type="SAM" id="MobiDB-lite"/>
    </source>
</evidence>
<evidence type="ECO:0000313" key="4">
    <source>
        <dbReference type="EMBL" id="TLU73182.1"/>
    </source>
</evidence>
<dbReference type="Gene3D" id="2.30.270.10">
    <property type="entry name" value="duf1285 protein"/>
    <property type="match status" value="1"/>
</dbReference>
<dbReference type="Gene3D" id="3.10.540.10">
    <property type="entry name" value="duf1285 like domain"/>
    <property type="match status" value="1"/>
</dbReference>
<sequence>MPGYNNDRGTARTTPAPAQSDRSGAFIKRSALPISRNCKSTRWEERVSAEGSDRFGTVPQKHGPAVFDALLPPGPAIRQGYRADCSLAPTQPAAGRAPRTQAQCGALPFLIQRDGTWLYRGSPIRRKPLVCLFSSVLVRDGQGTYWLETPVERGSIEVEDVPFVAVELDWQGAGRSQTLSFRTNIDEIICAGPDHALTVDWERPRCAEGHGPAPYLHVRGEGAAAIQARVSRAVYYELAAISVPGHCRGRDCAGVWSRGVFFPIGPLTPDDQ</sequence>
<evidence type="ECO:0000313" key="5">
    <source>
        <dbReference type="Proteomes" id="UP000305654"/>
    </source>
</evidence>
<dbReference type="AlphaFoldDB" id="A0A5R9J6I7"/>
<comment type="caution">
    <text evidence="4">The sequence shown here is derived from an EMBL/GenBank/DDBJ whole genome shotgun (WGS) entry which is preliminary data.</text>
</comment>
<name>A0A5R9J6I7_9PROT</name>
<keyword evidence="5" id="KW-1185">Reference proteome</keyword>
<feature type="domain" description="DUF1285" evidence="2">
    <location>
        <begin position="103"/>
        <end position="161"/>
    </location>
</feature>
<dbReference type="Pfam" id="PF06938">
    <property type="entry name" value="DUF1285_N"/>
    <property type="match status" value="1"/>
</dbReference>